<protein>
    <submittedName>
        <fullName evidence="1">Uncharacterized protein</fullName>
    </submittedName>
</protein>
<sequence length="144" mass="16314">MAVSFMLLLPKKNRYAGTDSNPDELGCYTLLCCTPFPASTKEKKDKKKTPSQTIWTIPTERPWTLACSSPTLPLYNPPRPEEYGCLFCLYRKQEISPLLQNTGRLTGRGFLRQASKTDWKMCAKHVIWCIRLLSAAESGPVTRL</sequence>
<proteinExistence type="predicted"/>
<name>A0AAN8QQU8_9TELE</name>
<organism evidence="1 2">
    <name type="scientific">Coregonus suidteri</name>
    <dbReference type="NCBI Taxonomy" id="861788"/>
    <lineage>
        <taxon>Eukaryota</taxon>
        <taxon>Metazoa</taxon>
        <taxon>Chordata</taxon>
        <taxon>Craniata</taxon>
        <taxon>Vertebrata</taxon>
        <taxon>Euteleostomi</taxon>
        <taxon>Actinopterygii</taxon>
        <taxon>Neopterygii</taxon>
        <taxon>Teleostei</taxon>
        <taxon>Protacanthopterygii</taxon>
        <taxon>Salmoniformes</taxon>
        <taxon>Salmonidae</taxon>
        <taxon>Coregoninae</taxon>
        <taxon>Coregonus</taxon>
    </lineage>
</organism>
<gene>
    <name evidence="1" type="ORF">J4Q44_G00162970</name>
</gene>
<evidence type="ECO:0000313" key="2">
    <source>
        <dbReference type="Proteomes" id="UP001356427"/>
    </source>
</evidence>
<evidence type="ECO:0000313" key="1">
    <source>
        <dbReference type="EMBL" id="KAK6312950.1"/>
    </source>
</evidence>
<dbReference type="AlphaFoldDB" id="A0AAN8QQU8"/>
<dbReference type="Proteomes" id="UP001356427">
    <property type="component" value="Unassembled WGS sequence"/>
</dbReference>
<reference evidence="1 2" key="1">
    <citation type="submission" date="2021-04" db="EMBL/GenBank/DDBJ databases">
        <authorList>
            <person name="De Guttry C."/>
            <person name="Zahm M."/>
            <person name="Klopp C."/>
            <person name="Cabau C."/>
            <person name="Louis A."/>
            <person name="Berthelot C."/>
            <person name="Parey E."/>
            <person name="Roest Crollius H."/>
            <person name="Montfort J."/>
            <person name="Robinson-Rechavi M."/>
            <person name="Bucao C."/>
            <person name="Bouchez O."/>
            <person name="Gislard M."/>
            <person name="Lluch J."/>
            <person name="Milhes M."/>
            <person name="Lampietro C."/>
            <person name="Lopez Roques C."/>
            <person name="Donnadieu C."/>
            <person name="Braasch I."/>
            <person name="Desvignes T."/>
            <person name="Postlethwait J."/>
            <person name="Bobe J."/>
            <person name="Wedekind C."/>
            <person name="Guiguen Y."/>
        </authorList>
    </citation>
    <scope>NUCLEOTIDE SEQUENCE [LARGE SCALE GENOMIC DNA]</scope>
    <source>
        <strain evidence="1">Cs_M1</strain>
        <tissue evidence="1">Blood</tissue>
    </source>
</reference>
<keyword evidence="2" id="KW-1185">Reference proteome</keyword>
<dbReference type="EMBL" id="JAGTTL010000014">
    <property type="protein sequence ID" value="KAK6312950.1"/>
    <property type="molecule type" value="Genomic_DNA"/>
</dbReference>
<accession>A0AAN8QQU8</accession>
<comment type="caution">
    <text evidence="1">The sequence shown here is derived from an EMBL/GenBank/DDBJ whole genome shotgun (WGS) entry which is preliminary data.</text>
</comment>